<comment type="caution">
    <text evidence="3">The sequence shown here is derived from an EMBL/GenBank/DDBJ whole genome shotgun (WGS) entry which is preliminary data.</text>
</comment>
<protein>
    <recommendedName>
        <fullName evidence="2">Chitin-binding type-2 domain-containing protein</fullName>
    </recommendedName>
</protein>
<organism evidence="3 4">
    <name type="scientific">Tigriopus californicus</name>
    <name type="common">Marine copepod</name>
    <dbReference type="NCBI Taxonomy" id="6832"/>
    <lineage>
        <taxon>Eukaryota</taxon>
        <taxon>Metazoa</taxon>
        <taxon>Ecdysozoa</taxon>
        <taxon>Arthropoda</taxon>
        <taxon>Crustacea</taxon>
        <taxon>Multicrustacea</taxon>
        <taxon>Hexanauplia</taxon>
        <taxon>Copepoda</taxon>
        <taxon>Harpacticoida</taxon>
        <taxon>Harpacticidae</taxon>
        <taxon>Tigriopus</taxon>
    </lineage>
</organism>
<dbReference type="AlphaFoldDB" id="A0A553NCK1"/>
<dbReference type="Pfam" id="PF01607">
    <property type="entry name" value="CBM_14"/>
    <property type="match status" value="1"/>
</dbReference>
<name>A0A553NCK1_TIGCA</name>
<proteinExistence type="predicted"/>
<dbReference type="Gene3D" id="2.170.140.10">
    <property type="entry name" value="Chitin binding domain"/>
    <property type="match status" value="1"/>
</dbReference>
<evidence type="ECO:0000313" key="3">
    <source>
        <dbReference type="EMBL" id="TRY63170.1"/>
    </source>
</evidence>
<keyword evidence="1" id="KW-0732">Signal</keyword>
<dbReference type="SUPFAM" id="SSF57625">
    <property type="entry name" value="Invertebrate chitin-binding proteins"/>
    <property type="match status" value="1"/>
</dbReference>
<dbReference type="InterPro" id="IPR036508">
    <property type="entry name" value="Chitin-bd_dom_sf"/>
</dbReference>
<dbReference type="Proteomes" id="UP000318571">
    <property type="component" value="Chromosome 10"/>
</dbReference>
<evidence type="ECO:0000259" key="2">
    <source>
        <dbReference type="Pfam" id="PF01607"/>
    </source>
</evidence>
<feature type="signal peptide" evidence="1">
    <location>
        <begin position="1"/>
        <end position="21"/>
    </location>
</feature>
<dbReference type="InterPro" id="IPR002557">
    <property type="entry name" value="Chitin-bd_dom"/>
</dbReference>
<dbReference type="OMA" id="KPWIQGV"/>
<dbReference type="GO" id="GO:0005576">
    <property type="term" value="C:extracellular region"/>
    <property type="evidence" value="ECO:0007669"/>
    <property type="project" value="InterPro"/>
</dbReference>
<feature type="domain" description="Chitin-binding type-2" evidence="2">
    <location>
        <begin position="43"/>
        <end position="80"/>
    </location>
</feature>
<evidence type="ECO:0000313" key="4">
    <source>
        <dbReference type="Proteomes" id="UP000318571"/>
    </source>
</evidence>
<gene>
    <name evidence="3" type="ORF">TCAL_02088</name>
</gene>
<feature type="chain" id="PRO_5021707442" description="Chitin-binding type-2 domain-containing protein" evidence="1">
    <location>
        <begin position="22"/>
        <end position="88"/>
    </location>
</feature>
<dbReference type="EMBL" id="VCGU01000458">
    <property type="protein sequence ID" value="TRY63170.1"/>
    <property type="molecule type" value="Genomic_DNA"/>
</dbReference>
<evidence type="ECO:0000256" key="1">
    <source>
        <dbReference type="SAM" id="SignalP"/>
    </source>
</evidence>
<dbReference type="GO" id="GO:0008061">
    <property type="term" value="F:chitin binding"/>
    <property type="evidence" value="ECO:0007669"/>
    <property type="project" value="InterPro"/>
</dbReference>
<sequence>MKFLLSIVLVVLALSLQFASAKPWIQGVDLPLPREVDPESPIVAHPDDCHVFYMFNYPMTCGEELVFNPDTLACEPAENVSSRPECAS</sequence>
<keyword evidence="4" id="KW-1185">Reference proteome</keyword>
<accession>A0A553NCK1</accession>
<reference evidence="3 4" key="1">
    <citation type="journal article" date="2018" name="Nat. Ecol. Evol.">
        <title>Genomic signatures of mitonuclear coevolution across populations of Tigriopus californicus.</title>
        <authorList>
            <person name="Barreto F.S."/>
            <person name="Watson E.T."/>
            <person name="Lima T.G."/>
            <person name="Willett C.S."/>
            <person name="Edmands S."/>
            <person name="Li W."/>
            <person name="Burton R.S."/>
        </authorList>
    </citation>
    <scope>NUCLEOTIDE SEQUENCE [LARGE SCALE GENOMIC DNA]</scope>
    <source>
        <strain evidence="3 4">San Diego</strain>
    </source>
</reference>